<comment type="similarity">
    <text evidence="7">Belongs to the mitochondrial carrier (TC 2.A.29) family.</text>
</comment>
<evidence type="ECO:0000256" key="6">
    <source>
        <dbReference type="PROSITE-ProRule" id="PRU00282"/>
    </source>
</evidence>
<dbReference type="GO" id="GO:0055085">
    <property type="term" value="P:transmembrane transport"/>
    <property type="evidence" value="ECO:0007669"/>
    <property type="project" value="InterPro"/>
</dbReference>
<dbReference type="GO" id="GO:0016020">
    <property type="term" value="C:membrane"/>
    <property type="evidence" value="ECO:0007669"/>
    <property type="project" value="UniProtKB-SubCell"/>
</dbReference>
<keyword evidence="2 7" id="KW-0813">Transport</keyword>
<feature type="repeat" description="Solcar" evidence="6">
    <location>
        <begin position="66"/>
        <end position="155"/>
    </location>
</feature>
<evidence type="ECO:0000256" key="5">
    <source>
        <dbReference type="ARBA" id="ARBA00023136"/>
    </source>
</evidence>
<reference evidence="8 9" key="1">
    <citation type="journal article" date="2018" name="Mol. Biol. Evol.">
        <title>Analysis of the draft genome of the red seaweed Gracilariopsis chorda provides insights into genome size evolution in Rhodophyta.</title>
        <authorList>
            <person name="Lee J."/>
            <person name="Yang E.C."/>
            <person name="Graf L."/>
            <person name="Yang J.H."/>
            <person name="Qiu H."/>
            <person name="Zel Zion U."/>
            <person name="Chan C.X."/>
            <person name="Stephens T.G."/>
            <person name="Weber A.P.M."/>
            <person name="Boo G.H."/>
            <person name="Boo S.M."/>
            <person name="Kim K.M."/>
            <person name="Shin Y."/>
            <person name="Jung M."/>
            <person name="Lee S.J."/>
            <person name="Yim H.S."/>
            <person name="Lee J.H."/>
            <person name="Bhattacharya D."/>
            <person name="Yoon H.S."/>
        </authorList>
    </citation>
    <scope>NUCLEOTIDE SEQUENCE [LARGE SCALE GENOMIC DNA]</scope>
    <source>
        <strain evidence="8 9">SKKU-2015</strain>
        <tissue evidence="8">Whole body</tissue>
    </source>
</reference>
<keyword evidence="9" id="KW-1185">Reference proteome</keyword>
<accession>A0A2V3IHL8</accession>
<dbReference type="PRINTS" id="PR00926">
    <property type="entry name" value="MITOCARRIER"/>
</dbReference>
<evidence type="ECO:0000256" key="7">
    <source>
        <dbReference type="RuleBase" id="RU000488"/>
    </source>
</evidence>
<dbReference type="OrthoDB" id="270584at2759"/>
<proteinExistence type="inferred from homology"/>
<dbReference type="Gene3D" id="1.50.40.10">
    <property type="entry name" value="Mitochondrial carrier domain"/>
    <property type="match status" value="1"/>
</dbReference>
<evidence type="ECO:0000256" key="4">
    <source>
        <dbReference type="ARBA" id="ARBA00022737"/>
    </source>
</evidence>
<feature type="repeat" description="Solcar" evidence="6">
    <location>
        <begin position="268"/>
        <end position="373"/>
    </location>
</feature>
<comment type="subcellular location">
    <subcellularLocation>
        <location evidence="1">Membrane</location>
        <topology evidence="1">Multi-pass membrane protein</topology>
    </subcellularLocation>
</comment>
<dbReference type="SUPFAM" id="SSF103506">
    <property type="entry name" value="Mitochondrial carrier"/>
    <property type="match status" value="1"/>
</dbReference>
<dbReference type="Proteomes" id="UP000247409">
    <property type="component" value="Unassembled WGS sequence"/>
</dbReference>
<dbReference type="AlphaFoldDB" id="A0A2V3IHL8"/>
<dbReference type="InterPro" id="IPR023395">
    <property type="entry name" value="MCP_dom_sf"/>
</dbReference>
<dbReference type="PROSITE" id="PS50920">
    <property type="entry name" value="SOLCAR"/>
    <property type="match status" value="3"/>
</dbReference>
<comment type="caution">
    <text evidence="8">The sequence shown here is derived from an EMBL/GenBank/DDBJ whole genome shotgun (WGS) entry which is preliminary data.</text>
</comment>
<keyword evidence="5 6" id="KW-0472">Membrane</keyword>
<dbReference type="InterPro" id="IPR002067">
    <property type="entry name" value="MCP"/>
</dbReference>
<sequence>MISVWRNLSRFYSCLLPTFEPLNRLLQRSEERSEALSLIPSALCHMNHRMDRSSRSNEIEMKPVPYASLKSFSAGAISGAIAKTVVAPFDRTKILMQVSQMYGWNRYRGSVWECMRTIWKTEGFIGFFRGNSATVARIMPYAAVQYSSFEFYHRALSDYVFHSDAPSSLKRFMAGAMAGSTSVLCTYPFDLARTVLAVRAANPSSTISERTPGIVVTLRSIFKEEGLTAVYKGMYPTLAGVVPYAGTSFLTYGVLRRAADRHGVSDKRPVLTSLTCGGTAGLVAQCFTYPFDLVRRRLQALHKPDLMTEPEKAFLRAARQGGRFGHISIVSAVTFIIRTEGLRGLYRGIQVNFLKTGPAMSVSFTCYDRIRTALGVPPGKYSATRG</sequence>
<protein>
    <submittedName>
        <fullName evidence="8">Mitochondrial coenzyme A transporter</fullName>
    </submittedName>
</protein>
<gene>
    <name evidence="8" type="ORF">BWQ96_08706</name>
</gene>
<dbReference type="InterPro" id="IPR018108">
    <property type="entry name" value="MCP_transmembrane"/>
</dbReference>
<evidence type="ECO:0000256" key="2">
    <source>
        <dbReference type="ARBA" id="ARBA00022448"/>
    </source>
</evidence>
<feature type="repeat" description="Solcar" evidence="6">
    <location>
        <begin position="166"/>
        <end position="258"/>
    </location>
</feature>
<dbReference type="Pfam" id="PF00153">
    <property type="entry name" value="Mito_carr"/>
    <property type="match status" value="3"/>
</dbReference>
<dbReference type="PANTHER" id="PTHR24089">
    <property type="entry name" value="SOLUTE CARRIER FAMILY 25"/>
    <property type="match status" value="1"/>
</dbReference>
<keyword evidence="4" id="KW-0677">Repeat</keyword>
<evidence type="ECO:0000313" key="8">
    <source>
        <dbReference type="EMBL" id="PXF41561.1"/>
    </source>
</evidence>
<organism evidence="8 9">
    <name type="scientific">Gracilariopsis chorda</name>
    <dbReference type="NCBI Taxonomy" id="448386"/>
    <lineage>
        <taxon>Eukaryota</taxon>
        <taxon>Rhodophyta</taxon>
        <taxon>Florideophyceae</taxon>
        <taxon>Rhodymeniophycidae</taxon>
        <taxon>Gracilariales</taxon>
        <taxon>Gracilariaceae</taxon>
        <taxon>Gracilariopsis</taxon>
    </lineage>
</organism>
<dbReference type="EMBL" id="NBIV01000209">
    <property type="protein sequence ID" value="PXF41561.1"/>
    <property type="molecule type" value="Genomic_DNA"/>
</dbReference>
<dbReference type="STRING" id="448386.A0A2V3IHL8"/>
<keyword evidence="3 6" id="KW-0812">Transmembrane</keyword>
<evidence type="ECO:0000256" key="3">
    <source>
        <dbReference type="ARBA" id="ARBA00022692"/>
    </source>
</evidence>
<evidence type="ECO:0000313" key="9">
    <source>
        <dbReference type="Proteomes" id="UP000247409"/>
    </source>
</evidence>
<evidence type="ECO:0000256" key="1">
    <source>
        <dbReference type="ARBA" id="ARBA00004141"/>
    </source>
</evidence>
<name>A0A2V3IHL8_9FLOR</name>